<comment type="similarity">
    <text evidence="1">Belongs to the AB hydrolase superfamily. AB hydrolase 4 family.</text>
</comment>
<proteinExistence type="inferred from homology"/>
<reference evidence="2 3" key="1">
    <citation type="journal article" date="2015" name="Genome Biol. Evol.">
        <title>Comparative Genomics of a Bacterivorous Green Alga Reveals Evolutionary Causalities and Consequences of Phago-Mixotrophic Mode of Nutrition.</title>
        <authorList>
            <person name="Burns J.A."/>
            <person name="Paasch A."/>
            <person name="Narechania A."/>
            <person name="Kim E."/>
        </authorList>
    </citation>
    <scope>NUCLEOTIDE SEQUENCE [LARGE SCALE GENOMIC DNA]</scope>
    <source>
        <strain evidence="2 3">PLY_AMNH</strain>
    </source>
</reference>
<dbReference type="Gene3D" id="3.40.50.1820">
    <property type="entry name" value="alpha/beta hydrolase"/>
    <property type="match status" value="1"/>
</dbReference>
<dbReference type="PANTHER" id="PTHR10794">
    <property type="entry name" value="ABHYDROLASE DOMAIN-CONTAINING PROTEIN"/>
    <property type="match status" value="1"/>
</dbReference>
<accession>A0AAE0FRQ7</accession>
<dbReference type="GO" id="GO:0034338">
    <property type="term" value="F:short-chain carboxylesterase activity"/>
    <property type="evidence" value="ECO:0007669"/>
    <property type="project" value="TreeGrafter"/>
</dbReference>
<dbReference type="PANTHER" id="PTHR10794:SF63">
    <property type="entry name" value="ALPHA_BETA HYDROLASE 1, ISOFORM A"/>
    <property type="match status" value="1"/>
</dbReference>
<sequence>MKRVGCAAYEARASTVFNSDLKFSAQTTHHREACSFFTKIRRARVCVRSRRFSRLPAIFLAKATASESDSYAKSGSPHFETYVRQNLDRDAYEKQIYHEGVYCNPVSGNIAAILSSCPTLISKTAWYSPPSFLSNGHLMTIWAALARRDTEITYRRELLPTPDGGTLALDHVEGHEHTEGSPWLLLLTGLGGSSQDGYVKSMAMAAAQRGMGVTVLNSRGCGGVALTSPRLFSAKRGSTEDLRTALAALRTRSDSDLVAVAWSNGSSVLINTLGEDGASSMLSGVLDSMCKLAAHPQARRKGALNGAAAGFYRKGEL</sequence>
<dbReference type="InterPro" id="IPR029058">
    <property type="entry name" value="AB_hydrolase_fold"/>
</dbReference>
<dbReference type="Proteomes" id="UP001190700">
    <property type="component" value="Unassembled WGS sequence"/>
</dbReference>
<dbReference type="InterPro" id="IPR050960">
    <property type="entry name" value="AB_hydrolase_4_sf"/>
</dbReference>
<organism evidence="2 3">
    <name type="scientific">Cymbomonas tetramitiformis</name>
    <dbReference type="NCBI Taxonomy" id="36881"/>
    <lineage>
        <taxon>Eukaryota</taxon>
        <taxon>Viridiplantae</taxon>
        <taxon>Chlorophyta</taxon>
        <taxon>Pyramimonadophyceae</taxon>
        <taxon>Pyramimonadales</taxon>
        <taxon>Pyramimonadaceae</taxon>
        <taxon>Cymbomonas</taxon>
    </lineage>
</organism>
<name>A0AAE0FRQ7_9CHLO</name>
<evidence type="ECO:0000313" key="3">
    <source>
        <dbReference type="Proteomes" id="UP001190700"/>
    </source>
</evidence>
<dbReference type="EMBL" id="LGRX02014341">
    <property type="protein sequence ID" value="KAK3264806.1"/>
    <property type="molecule type" value="Genomic_DNA"/>
</dbReference>
<dbReference type="GO" id="GO:0047372">
    <property type="term" value="F:monoacylglycerol lipase activity"/>
    <property type="evidence" value="ECO:0007669"/>
    <property type="project" value="TreeGrafter"/>
</dbReference>
<protein>
    <submittedName>
        <fullName evidence="2">Uncharacterized protein</fullName>
    </submittedName>
</protein>
<gene>
    <name evidence="2" type="ORF">CYMTET_26475</name>
</gene>
<dbReference type="SUPFAM" id="SSF53474">
    <property type="entry name" value="alpha/beta-Hydrolases"/>
    <property type="match status" value="1"/>
</dbReference>
<evidence type="ECO:0000313" key="2">
    <source>
        <dbReference type="EMBL" id="KAK3264806.1"/>
    </source>
</evidence>
<evidence type="ECO:0000256" key="1">
    <source>
        <dbReference type="ARBA" id="ARBA00010884"/>
    </source>
</evidence>
<dbReference type="AlphaFoldDB" id="A0AAE0FRQ7"/>
<keyword evidence="3" id="KW-1185">Reference proteome</keyword>
<comment type="caution">
    <text evidence="2">The sequence shown here is derived from an EMBL/GenBank/DDBJ whole genome shotgun (WGS) entry which is preliminary data.</text>
</comment>